<name>A0ABV2QGZ9_9BURK</name>
<sequence length="38" mass="4145">MCLFFKPAIFAFLAILVVYYLGAATVTSAGRSTRSAMR</sequence>
<keyword evidence="2" id="KW-1185">Reference proteome</keyword>
<organism evidence="1 2">
    <name type="scientific">Ottowia thiooxydans</name>
    <dbReference type="NCBI Taxonomy" id="219182"/>
    <lineage>
        <taxon>Bacteria</taxon>
        <taxon>Pseudomonadati</taxon>
        <taxon>Pseudomonadota</taxon>
        <taxon>Betaproteobacteria</taxon>
        <taxon>Burkholderiales</taxon>
        <taxon>Comamonadaceae</taxon>
        <taxon>Ottowia</taxon>
    </lineage>
</organism>
<proteinExistence type="predicted"/>
<comment type="caution">
    <text evidence="1">The sequence shown here is derived from an EMBL/GenBank/DDBJ whole genome shotgun (WGS) entry which is preliminary data.</text>
</comment>
<dbReference type="EMBL" id="JBEPSH010000016">
    <property type="protein sequence ID" value="MET4580325.1"/>
    <property type="molecule type" value="Genomic_DNA"/>
</dbReference>
<accession>A0ABV2QGZ9</accession>
<gene>
    <name evidence="1" type="ORF">ABIE13_005465</name>
</gene>
<evidence type="ECO:0000313" key="2">
    <source>
        <dbReference type="Proteomes" id="UP001549320"/>
    </source>
</evidence>
<reference evidence="1 2" key="1">
    <citation type="submission" date="2024-06" db="EMBL/GenBank/DDBJ databases">
        <title>Sorghum-associated microbial communities from plants grown in Nebraska, USA.</title>
        <authorList>
            <person name="Schachtman D."/>
        </authorList>
    </citation>
    <scope>NUCLEOTIDE SEQUENCE [LARGE SCALE GENOMIC DNA]</scope>
    <source>
        <strain evidence="1 2">2709</strain>
    </source>
</reference>
<evidence type="ECO:0000313" key="1">
    <source>
        <dbReference type="EMBL" id="MET4580325.1"/>
    </source>
</evidence>
<dbReference type="Proteomes" id="UP001549320">
    <property type="component" value="Unassembled WGS sequence"/>
</dbReference>
<protein>
    <submittedName>
        <fullName evidence="1">Asparagine N-glycosylation enzyme membrane subunit Stt3</fullName>
    </submittedName>
</protein>